<feature type="domain" description="SH3" evidence="3">
    <location>
        <begin position="188"/>
        <end position="249"/>
    </location>
</feature>
<proteinExistence type="predicted"/>
<dbReference type="EMBL" id="JAWWNJ010000009">
    <property type="protein sequence ID" value="KAK7048577.1"/>
    <property type="molecule type" value="Genomic_DNA"/>
</dbReference>
<keyword evidence="1 2" id="KW-0728">SH3 domain</keyword>
<accession>A0AAW0DBR1</accession>
<dbReference type="InterPro" id="IPR039801">
    <property type="entry name" value="EPS8-like"/>
</dbReference>
<evidence type="ECO:0000256" key="1">
    <source>
        <dbReference type="ARBA" id="ARBA00022443"/>
    </source>
</evidence>
<evidence type="ECO:0000256" key="2">
    <source>
        <dbReference type="PROSITE-ProRule" id="PRU00192"/>
    </source>
</evidence>
<evidence type="ECO:0000313" key="4">
    <source>
        <dbReference type="EMBL" id="KAK7048577.1"/>
    </source>
</evidence>
<feature type="domain" description="SH3" evidence="3">
    <location>
        <begin position="24"/>
        <end position="85"/>
    </location>
</feature>
<dbReference type="PANTHER" id="PTHR12287">
    <property type="entry name" value="EPIDERMAL GROWTH FACTOR RECEPTOR KINASE SUBSTRATE EPS8-RELATED PROTEIN"/>
    <property type="match status" value="1"/>
</dbReference>
<dbReference type="PANTHER" id="PTHR12287:SF23">
    <property type="entry name" value="AROUSER, ISOFORM A-RELATED"/>
    <property type="match status" value="1"/>
</dbReference>
<keyword evidence="5" id="KW-1185">Reference proteome</keyword>
<dbReference type="Gene3D" id="2.30.30.40">
    <property type="entry name" value="SH3 Domains"/>
    <property type="match status" value="3"/>
</dbReference>
<dbReference type="SUPFAM" id="SSF50044">
    <property type="entry name" value="SH3-domain"/>
    <property type="match status" value="3"/>
</dbReference>
<comment type="caution">
    <text evidence="4">The sequence shown here is derived from an EMBL/GenBank/DDBJ whole genome shotgun (WGS) entry which is preliminary data.</text>
</comment>
<gene>
    <name evidence="4" type="ORF">R3P38DRAFT_2870241</name>
</gene>
<organism evidence="4 5">
    <name type="scientific">Favolaschia claudopus</name>
    <dbReference type="NCBI Taxonomy" id="2862362"/>
    <lineage>
        <taxon>Eukaryota</taxon>
        <taxon>Fungi</taxon>
        <taxon>Dikarya</taxon>
        <taxon>Basidiomycota</taxon>
        <taxon>Agaricomycotina</taxon>
        <taxon>Agaricomycetes</taxon>
        <taxon>Agaricomycetidae</taxon>
        <taxon>Agaricales</taxon>
        <taxon>Marasmiineae</taxon>
        <taxon>Mycenaceae</taxon>
        <taxon>Favolaschia</taxon>
    </lineage>
</organism>
<sequence>MSGNTANQLLAKFHRPRFNPQCYPEKYSTTALHDFTADPEDPYEMSCRKGEVLDIIDQNGKWWWVIRPDGNVGKVPSNHLRNGHGKLPVKVLRDYNANEKDAHEISLRKGEDVIVLDHQGTWWQVRKADGSKGCAPAECLYKDYDGRRTSVSAEIRQILSTSLWWQEKRADPFSGLSPPDELDEAPIVYKYTAKARYSHTADPSDPNELSFRKGDLFEIAHKRGKWWLARNADGSTGIVPYTFVEIIATPAYENYWKWEW</sequence>
<dbReference type="PRINTS" id="PR00452">
    <property type="entry name" value="SH3DOMAIN"/>
</dbReference>
<dbReference type="AlphaFoldDB" id="A0AAW0DBR1"/>
<dbReference type="Pfam" id="PF00018">
    <property type="entry name" value="SH3_1"/>
    <property type="match status" value="1"/>
</dbReference>
<dbReference type="Proteomes" id="UP001362999">
    <property type="component" value="Unassembled WGS sequence"/>
</dbReference>
<dbReference type="Pfam" id="PF07653">
    <property type="entry name" value="SH3_2"/>
    <property type="match status" value="2"/>
</dbReference>
<dbReference type="InterPro" id="IPR036028">
    <property type="entry name" value="SH3-like_dom_sf"/>
</dbReference>
<evidence type="ECO:0000313" key="5">
    <source>
        <dbReference type="Proteomes" id="UP001362999"/>
    </source>
</evidence>
<dbReference type="SMART" id="SM00326">
    <property type="entry name" value="SH3"/>
    <property type="match status" value="3"/>
</dbReference>
<dbReference type="GO" id="GO:0003779">
    <property type="term" value="F:actin binding"/>
    <property type="evidence" value="ECO:0007669"/>
    <property type="project" value="TreeGrafter"/>
</dbReference>
<dbReference type="GO" id="GO:0035023">
    <property type="term" value="P:regulation of Rho protein signal transduction"/>
    <property type="evidence" value="ECO:0007669"/>
    <property type="project" value="TreeGrafter"/>
</dbReference>
<reference evidence="4 5" key="1">
    <citation type="journal article" date="2024" name="J Genomics">
        <title>Draft genome sequencing and assembly of Favolaschia claudopus CIRM-BRFM 2984 isolated from oak limbs.</title>
        <authorList>
            <person name="Navarro D."/>
            <person name="Drula E."/>
            <person name="Chaduli D."/>
            <person name="Cazenave R."/>
            <person name="Ahrendt S."/>
            <person name="Wang J."/>
            <person name="Lipzen A."/>
            <person name="Daum C."/>
            <person name="Barry K."/>
            <person name="Grigoriev I.V."/>
            <person name="Favel A."/>
            <person name="Rosso M.N."/>
            <person name="Martin F."/>
        </authorList>
    </citation>
    <scope>NUCLEOTIDE SEQUENCE [LARGE SCALE GENOMIC DNA]</scope>
    <source>
        <strain evidence="4 5">CIRM-BRFM 2984</strain>
    </source>
</reference>
<dbReference type="GO" id="GO:0007266">
    <property type="term" value="P:Rho protein signal transduction"/>
    <property type="evidence" value="ECO:0007669"/>
    <property type="project" value="TreeGrafter"/>
</dbReference>
<dbReference type="InterPro" id="IPR001452">
    <property type="entry name" value="SH3_domain"/>
</dbReference>
<dbReference type="PROSITE" id="PS50002">
    <property type="entry name" value="SH3"/>
    <property type="match status" value="2"/>
</dbReference>
<evidence type="ECO:0000259" key="3">
    <source>
        <dbReference type="PROSITE" id="PS50002"/>
    </source>
</evidence>
<protein>
    <recommendedName>
        <fullName evidence="3">SH3 domain-containing protein</fullName>
    </recommendedName>
</protein>
<name>A0AAW0DBR1_9AGAR</name>
<dbReference type="GO" id="GO:0005886">
    <property type="term" value="C:plasma membrane"/>
    <property type="evidence" value="ECO:0007669"/>
    <property type="project" value="TreeGrafter"/>
</dbReference>